<keyword evidence="5" id="KW-0378">Hydrolase</keyword>
<evidence type="ECO:0000256" key="9">
    <source>
        <dbReference type="SAM" id="MobiDB-lite"/>
    </source>
</evidence>
<dbReference type="InterPro" id="IPR023346">
    <property type="entry name" value="Lysozyme-like_dom_sf"/>
</dbReference>
<evidence type="ECO:0000256" key="4">
    <source>
        <dbReference type="ARBA" id="ARBA00022679"/>
    </source>
</evidence>
<dbReference type="Gene3D" id="3.30.10.20">
    <property type="match status" value="2"/>
</dbReference>
<dbReference type="InterPro" id="IPR001460">
    <property type="entry name" value="PCN-bd_Tpept"/>
</dbReference>
<dbReference type="GO" id="GO:0004180">
    <property type="term" value="F:carboxypeptidase activity"/>
    <property type="evidence" value="ECO:0007669"/>
    <property type="project" value="UniProtKB-KW"/>
</dbReference>
<evidence type="ECO:0000256" key="2">
    <source>
        <dbReference type="ARBA" id="ARBA00022670"/>
    </source>
</evidence>
<keyword evidence="2" id="KW-0645">Protease</keyword>
<dbReference type="InterPro" id="IPR001264">
    <property type="entry name" value="Glyco_trans_51"/>
</dbReference>
<evidence type="ECO:0000256" key="5">
    <source>
        <dbReference type="ARBA" id="ARBA00022801"/>
    </source>
</evidence>
<organism evidence="11 12">
    <name type="scientific">Microbacterium amylolyticum</name>
    <dbReference type="NCBI Taxonomy" id="936337"/>
    <lineage>
        <taxon>Bacteria</taxon>
        <taxon>Bacillati</taxon>
        <taxon>Actinomycetota</taxon>
        <taxon>Actinomycetes</taxon>
        <taxon>Micrococcales</taxon>
        <taxon>Microbacteriaceae</taxon>
        <taxon>Microbacterium</taxon>
    </lineage>
</organism>
<dbReference type="PANTHER" id="PTHR32282">
    <property type="entry name" value="BINDING PROTEIN TRANSPEPTIDASE, PUTATIVE-RELATED"/>
    <property type="match status" value="1"/>
</dbReference>
<evidence type="ECO:0000256" key="6">
    <source>
        <dbReference type="ARBA" id="ARBA00023268"/>
    </source>
</evidence>
<keyword evidence="1 11" id="KW-0121">Carboxypeptidase</keyword>
<dbReference type="InterPro" id="IPR050396">
    <property type="entry name" value="Glycosyltr_51/Transpeptidase"/>
</dbReference>
<sequence length="866" mass="92767">MPHAKRTVGGVLGGFLGLVGLSAVAGVLVTATVTPAIAVSGYTASSAISLFENLPGYLEVDRPMEVTTIYAKTTDGKDFELASFYDQNREPVEYDEVSQLVFDALLASEDPRYYEHGGVDLIGTTRAILSNAASDETQGGSSISQQYVKNVQVEACERTAESDEERIACYNEATDSEGVDGYQRKLQEMRYAIAIEQEYSKEEIILGYLNLANFGGTTYGIEAAAQRYFSKSAKDVSLSEAATLAGMVQNPNTFRLDVPESEANGAENGYARTLERRDYVLYRMVTEGKITQKQYDEAKEQPIEPKLSYRERGCSAAGGSGYFCQYVKETIVNDTRYASVFGETREERIDLLSRGGLDIYTSLDFDMQQAAEATMEANVPATHDQLRVGSSLVQIKPQTGEILSMAQNTRFNEVESGEGQTSLVYAADQEHGAATGFEVGSTYKLFTLIDWLEQGRSVREMVNGANRPYQMTCHGSPTDAPAQIQNFGNGAGRTADVVNFTATSLNTGFLAMAEQLDICDIHGVAERLDVKTGGGGSVLDQLGPFSVLGSQSIDPITMASAYATVANGGVQCEPTAITGVVAADGTELELPDTTCERKLDENIAATTAYALAAVMGGPGATATQANPNDGVPIIGKTGTAEGRSTWMIQTTTNVTTAAWVGSIGEDTVEKFLSIDMYRMTNQHGTLMSSLRYNLARDVQAAANRKYGGDAFPEPDSNLIRVVEADVPSVVGDAPDAAERKIREAGFQPRIVSDRVTGVQDSGRVERTDPSGRAPVGSVVNIFVSDGNGVEVPNVSGQTPPQAVSELSRAGLRGSLGQCTENGNANRPRVTETNPSAGESVEKGTTVTVSWEARNCDTSFEPDEDDD</sequence>
<dbReference type="RefSeq" id="WP_165133873.1">
    <property type="nucleotide sequence ID" value="NZ_CP049253.1"/>
</dbReference>
<feature type="compositionally biased region" description="Polar residues" evidence="9">
    <location>
        <begin position="816"/>
        <end position="844"/>
    </location>
</feature>
<dbReference type="SUPFAM" id="SSF56601">
    <property type="entry name" value="beta-lactamase/transpeptidase-like"/>
    <property type="match status" value="1"/>
</dbReference>
<dbReference type="Gene3D" id="3.40.710.10">
    <property type="entry name" value="DD-peptidase/beta-lactamase superfamily"/>
    <property type="match status" value="1"/>
</dbReference>
<dbReference type="CDD" id="cd06577">
    <property type="entry name" value="PASTA_pknB"/>
    <property type="match status" value="2"/>
</dbReference>
<dbReference type="Pfam" id="PF03793">
    <property type="entry name" value="PASTA"/>
    <property type="match status" value="2"/>
</dbReference>
<comment type="catalytic activity">
    <reaction evidence="8">
        <text>[GlcNAc-(1-&gt;4)-Mur2Ac(oyl-L-Ala-gamma-D-Glu-L-Lys-D-Ala-D-Ala)](n)-di-trans,octa-cis-undecaprenyl diphosphate + beta-D-GlcNAc-(1-&gt;4)-Mur2Ac(oyl-L-Ala-gamma-D-Glu-L-Lys-D-Ala-D-Ala)-di-trans,octa-cis-undecaprenyl diphosphate = [GlcNAc-(1-&gt;4)-Mur2Ac(oyl-L-Ala-gamma-D-Glu-L-Lys-D-Ala-D-Ala)](n+1)-di-trans,octa-cis-undecaprenyl diphosphate + di-trans,octa-cis-undecaprenyl diphosphate + H(+)</text>
        <dbReference type="Rhea" id="RHEA:23708"/>
        <dbReference type="Rhea" id="RHEA-COMP:9602"/>
        <dbReference type="Rhea" id="RHEA-COMP:9603"/>
        <dbReference type="ChEBI" id="CHEBI:15378"/>
        <dbReference type="ChEBI" id="CHEBI:58405"/>
        <dbReference type="ChEBI" id="CHEBI:60033"/>
        <dbReference type="ChEBI" id="CHEBI:78435"/>
        <dbReference type="EC" id="2.4.99.28"/>
    </reaction>
</comment>
<dbReference type="PANTHER" id="PTHR32282:SF33">
    <property type="entry name" value="PEPTIDOGLYCAN GLYCOSYLTRANSFERASE"/>
    <property type="match status" value="1"/>
</dbReference>
<dbReference type="Pfam" id="PF00905">
    <property type="entry name" value="Transpeptidase"/>
    <property type="match status" value="1"/>
</dbReference>
<feature type="domain" description="PASTA" evidence="10">
    <location>
        <begin position="785"/>
        <end position="852"/>
    </location>
</feature>
<keyword evidence="3" id="KW-0328">Glycosyltransferase</keyword>
<dbReference type="SUPFAM" id="SSF53955">
    <property type="entry name" value="Lysozyme-like"/>
    <property type="match status" value="1"/>
</dbReference>
<gene>
    <name evidence="11" type="ORF">JOF34_002060</name>
</gene>
<evidence type="ECO:0000256" key="7">
    <source>
        <dbReference type="ARBA" id="ARBA00034000"/>
    </source>
</evidence>
<keyword evidence="4" id="KW-0808">Transferase</keyword>
<evidence type="ECO:0000259" key="10">
    <source>
        <dbReference type="PROSITE" id="PS51178"/>
    </source>
</evidence>
<proteinExistence type="predicted"/>
<protein>
    <submittedName>
        <fullName evidence="11">Membrane peptidoglycan carboxypeptidase</fullName>
    </submittedName>
</protein>
<evidence type="ECO:0000313" key="11">
    <source>
        <dbReference type="EMBL" id="MBP2437474.1"/>
    </source>
</evidence>
<comment type="caution">
    <text evidence="11">The sequence shown here is derived from an EMBL/GenBank/DDBJ whole genome shotgun (WGS) entry which is preliminary data.</text>
</comment>
<dbReference type="SMART" id="SM00740">
    <property type="entry name" value="PASTA"/>
    <property type="match status" value="2"/>
</dbReference>
<dbReference type="InterPro" id="IPR036950">
    <property type="entry name" value="PBP_transglycosylase"/>
</dbReference>
<dbReference type="Pfam" id="PF00912">
    <property type="entry name" value="Transgly"/>
    <property type="match status" value="1"/>
</dbReference>
<keyword evidence="6" id="KW-0511">Multifunctional enzyme</keyword>
<dbReference type="InterPro" id="IPR005543">
    <property type="entry name" value="PASTA_dom"/>
</dbReference>
<dbReference type="PROSITE" id="PS51178">
    <property type="entry name" value="PASTA"/>
    <property type="match status" value="1"/>
</dbReference>
<comment type="catalytic activity">
    <reaction evidence="7">
        <text>Preferential cleavage: (Ac)2-L-Lys-D-Ala-|-D-Ala. Also transpeptidation of peptidyl-alanyl moieties that are N-acyl substituents of D-alanine.</text>
        <dbReference type="EC" id="3.4.16.4"/>
    </reaction>
</comment>
<dbReference type="EMBL" id="JAGIOL010000001">
    <property type="protein sequence ID" value="MBP2437474.1"/>
    <property type="molecule type" value="Genomic_DNA"/>
</dbReference>
<dbReference type="Proteomes" id="UP001519362">
    <property type="component" value="Unassembled WGS sequence"/>
</dbReference>
<evidence type="ECO:0000313" key="12">
    <source>
        <dbReference type="Proteomes" id="UP001519362"/>
    </source>
</evidence>
<evidence type="ECO:0000256" key="1">
    <source>
        <dbReference type="ARBA" id="ARBA00022645"/>
    </source>
</evidence>
<reference evidence="11 12" key="1">
    <citation type="submission" date="2021-03" db="EMBL/GenBank/DDBJ databases">
        <title>Sequencing the genomes of 1000 actinobacteria strains.</title>
        <authorList>
            <person name="Klenk H.-P."/>
        </authorList>
    </citation>
    <scope>NUCLEOTIDE SEQUENCE [LARGE SCALE GENOMIC DNA]</scope>
    <source>
        <strain evidence="11 12">DSM 24221</strain>
    </source>
</reference>
<evidence type="ECO:0000256" key="3">
    <source>
        <dbReference type="ARBA" id="ARBA00022676"/>
    </source>
</evidence>
<keyword evidence="12" id="KW-1185">Reference proteome</keyword>
<dbReference type="Gene3D" id="1.10.3810.10">
    <property type="entry name" value="Biosynthetic peptidoglycan transglycosylase-like"/>
    <property type="match status" value="1"/>
</dbReference>
<evidence type="ECO:0000256" key="8">
    <source>
        <dbReference type="ARBA" id="ARBA00049902"/>
    </source>
</evidence>
<feature type="region of interest" description="Disordered" evidence="9">
    <location>
        <begin position="813"/>
        <end position="844"/>
    </location>
</feature>
<name>A0ABS4ZJK5_9MICO</name>
<accession>A0ABS4ZJK5</accession>
<dbReference type="InterPro" id="IPR012338">
    <property type="entry name" value="Beta-lactam/transpept-like"/>
</dbReference>